<accession>A0ABR4XRS9</accession>
<dbReference type="EMBL" id="AXCV01000131">
    <property type="protein sequence ID" value="KGO31995.1"/>
    <property type="molecule type" value="Genomic_DNA"/>
</dbReference>
<protein>
    <recommendedName>
        <fullName evidence="3">ABC transporter ATP-binding protein</fullName>
    </recommendedName>
</protein>
<proteinExistence type="predicted"/>
<gene>
    <name evidence="1" type="ORF">Q757_03705</name>
</gene>
<name>A0ABR4XRS9_9LACO</name>
<dbReference type="Proteomes" id="UP000030023">
    <property type="component" value="Unassembled WGS sequence"/>
</dbReference>
<keyword evidence="2" id="KW-1185">Reference proteome</keyword>
<evidence type="ECO:0008006" key="3">
    <source>
        <dbReference type="Google" id="ProtNLM"/>
    </source>
</evidence>
<comment type="caution">
    <text evidence="1">The sequence shown here is derived from an EMBL/GenBank/DDBJ whole genome shotgun (WGS) entry which is preliminary data.</text>
</comment>
<sequence length="40" mass="4436">MKIFLKSYQGGILAVSHDHELVKNAATKIIKIQGQSIIEL</sequence>
<organism evidence="1 2">
    <name type="scientific">Oenococcus alcoholitolerans</name>
    <dbReference type="NCBI Taxonomy" id="931074"/>
    <lineage>
        <taxon>Bacteria</taxon>
        <taxon>Bacillati</taxon>
        <taxon>Bacillota</taxon>
        <taxon>Bacilli</taxon>
        <taxon>Lactobacillales</taxon>
        <taxon>Lactobacillaceae</taxon>
        <taxon>Oenococcus</taxon>
    </lineage>
</organism>
<evidence type="ECO:0000313" key="2">
    <source>
        <dbReference type="Proteomes" id="UP000030023"/>
    </source>
</evidence>
<evidence type="ECO:0000313" key="1">
    <source>
        <dbReference type="EMBL" id="KGO31995.1"/>
    </source>
</evidence>
<reference evidence="1 2" key="1">
    <citation type="journal article" date="2014" name="Antonie Van Leeuwenhoek">
        <title>Oenococcus alcoholitolerans sp. nov., a lactic acid bacteria isolated from cachaca and ethanol fermentation processes.</title>
        <authorList>
            <person name="Badotti F."/>
            <person name="Moreira A.P."/>
            <person name="Tonon L.A."/>
            <person name="de Lucena B.T."/>
            <person name="Gomes Fde C."/>
            <person name="Kruger R."/>
            <person name="Thompson C.C."/>
            <person name="de Morais M.A.Jr."/>
            <person name="Rosa C.A."/>
            <person name="Thompson F.L."/>
        </authorList>
    </citation>
    <scope>NUCLEOTIDE SEQUENCE [LARGE SCALE GENOMIC DNA]</scope>
    <source>
        <strain evidence="1 2">UFRJ-M7.2.18</strain>
    </source>
</reference>